<dbReference type="Proteomes" id="UP000247810">
    <property type="component" value="Unassembled WGS sequence"/>
</dbReference>
<dbReference type="EC" id="2.1.2.11" evidence="3"/>
<dbReference type="EMBL" id="KZ826036">
    <property type="protein sequence ID" value="PYH89315.1"/>
    <property type="molecule type" value="Genomic_DNA"/>
</dbReference>
<accession>A0A319CVJ3</accession>
<comment type="pathway">
    <text evidence="1">Cofactor biosynthesis; (R)-pantothenate biosynthesis; (R)-pantoate from 3-methyl-2-oxobutanoate: step 1/2.</text>
</comment>
<dbReference type="PANTHER" id="PTHR20881">
    <property type="entry name" value="3-METHYL-2-OXOBUTANOATE HYDROXYMETHYLTRANSFERASE"/>
    <property type="match status" value="1"/>
</dbReference>
<dbReference type="Gene3D" id="3.20.20.60">
    <property type="entry name" value="Phosphoenolpyruvate-binding domains"/>
    <property type="match status" value="2"/>
</dbReference>
<evidence type="ECO:0000256" key="2">
    <source>
        <dbReference type="ARBA" id="ARBA00008676"/>
    </source>
</evidence>
<keyword evidence="7" id="KW-0670">Pyruvate</keyword>
<feature type="region of interest" description="Disordered" evidence="6">
    <location>
        <begin position="1"/>
        <end position="21"/>
    </location>
</feature>
<dbReference type="PANTHER" id="PTHR20881:SF0">
    <property type="entry name" value="3-METHYL-2-OXOBUTANOATE HYDROXYMETHYLTRANSFERASE"/>
    <property type="match status" value="1"/>
</dbReference>
<dbReference type="GO" id="GO:0003864">
    <property type="term" value="F:3-methyl-2-oxobutanoate hydroxymethyltransferase activity"/>
    <property type="evidence" value="ECO:0007669"/>
    <property type="project" value="UniProtKB-EC"/>
</dbReference>
<dbReference type="GO" id="GO:0000287">
    <property type="term" value="F:magnesium ion binding"/>
    <property type="evidence" value="ECO:0007669"/>
    <property type="project" value="TreeGrafter"/>
</dbReference>
<dbReference type="VEuPathDB" id="FungiDB:BO71DRAFT_434942"/>
<dbReference type="GO" id="GO:0015940">
    <property type="term" value="P:pantothenate biosynthetic process"/>
    <property type="evidence" value="ECO:0007669"/>
    <property type="project" value="UniProtKB-UniPathway"/>
</dbReference>
<feature type="compositionally biased region" description="Low complexity" evidence="6">
    <location>
        <begin position="1"/>
        <end position="18"/>
    </location>
</feature>
<evidence type="ECO:0000256" key="3">
    <source>
        <dbReference type="ARBA" id="ARBA00012618"/>
    </source>
</evidence>
<keyword evidence="4" id="KW-0808">Transferase</keyword>
<organism evidence="7 8">
    <name type="scientific">Aspergillus ellipticus CBS 707.79</name>
    <dbReference type="NCBI Taxonomy" id="1448320"/>
    <lineage>
        <taxon>Eukaryota</taxon>
        <taxon>Fungi</taxon>
        <taxon>Dikarya</taxon>
        <taxon>Ascomycota</taxon>
        <taxon>Pezizomycotina</taxon>
        <taxon>Eurotiomycetes</taxon>
        <taxon>Eurotiomycetidae</taxon>
        <taxon>Eurotiales</taxon>
        <taxon>Aspergillaceae</taxon>
        <taxon>Aspergillus</taxon>
        <taxon>Aspergillus subgen. Circumdati</taxon>
    </lineage>
</organism>
<reference evidence="7 8" key="1">
    <citation type="submission" date="2018-02" db="EMBL/GenBank/DDBJ databases">
        <title>The genomes of Aspergillus section Nigri reveals drivers in fungal speciation.</title>
        <authorList>
            <consortium name="DOE Joint Genome Institute"/>
            <person name="Vesth T.C."/>
            <person name="Nybo J."/>
            <person name="Theobald S."/>
            <person name="Brandl J."/>
            <person name="Frisvad J.C."/>
            <person name="Nielsen K.F."/>
            <person name="Lyhne E.K."/>
            <person name="Kogle M.E."/>
            <person name="Kuo A."/>
            <person name="Riley R."/>
            <person name="Clum A."/>
            <person name="Nolan M."/>
            <person name="Lipzen A."/>
            <person name="Salamov A."/>
            <person name="Henrissat B."/>
            <person name="Wiebenga A."/>
            <person name="De vries R.P."/>
            <person name="Grigoriev I.V."/>
            <person name="Mortensen U.H."/>
            <person name="Andersen M.R."/>
            <person name="Baker S.E."/>
        </authorList>
    </citation>
    <scope>NUCLEOTIDE SEQUENCE [LARGE SCALE GENOMIC DNA]</scope>
    <source>
        <strain evidence="7 8">CBS 707.79</strain>
    </source>
</reference>
<dbReference type="InterPro" id="IPR015813">
    <property type="entry name" value="Pyrv/PenolPyrv_kinase-like_dom"/>
</dbReference>
<evidence type="ECO:0000256" key="5">
    <source>
        <dbReference type="ARBA" id="ARBA00049172"/>
    </source>
</evidence>
<evidence type="ECO:0000256" key="6">
    <source>
        <dbReference type="SAM" id="MobiDB-lite"/>
    </source>
</evidence>
<comment type="similarity">
    <text evidence="2">Belongs to the PanB family.</text>
</comment>
<name>A0A319CVJ3_9EURO</name>
<dbReference type="AlphaFoldDB" id="A0A319CVJ3"/>
<sequence>MATRATHAASSHSTLSATPPKKITIETLRALHQRNEPIAALTAYDYPSALAADLPMGTYEITPSQAISSAQHLLRHSSIDALKLEADGTLAPTIHHLTRSGIPVMAHIGLTPQRQHMLSGFRVQGKTASSAMRLLEDALAL</sequence>
<protein>
    <recommendedName>
        <fullName evidence="3">3-methyl-2-oxobutanoate hydroxymethyltransferase</fullName>
        <ecNumber evidence="3">2.1.2.11</ecNumber>
    </recommendedName>
</protein>
<evidence type="ECO:0000256" key="1">
    <source>
        <dbReference type="ARBA" id="ARBA00005033"/>
    </source>
</evidence>
<gene>
    <name evidence="7" type="ORF">BO71DRAFT_434942</name>
</gene>
<comment type="catalytic activity">
    <reaction evidence="5">
        <text>(6R)-5,10-methylene-5,6,7,8-tetrahydrofolate + 3-methyl-2-oxobutanoate + H2O = 2-dehydropantoate + (6S)-5,6,7,8-tetrahydrofolate</text>
        <dbReference type="Rhea" id="RHEA:11824"/>
        <dbReference type="ChEBI" id="CHEBI:11561"/>
        <dbReference type="ChEBI" id="CHEBI:11851"/>
        <dbReference type="ChEBI" id="CHEBI:15377"/>
        <dbReference type="ChEBI" id="CHEBI:15636"/>
        <dbReference type="ChEBI" id="CHEBI:57453"/>
        <dbReference type="EC" id="2.1.2.11"/>
    </reaction>
</comment>
<evidence type="ECO:0000256" key="4">
    <source>
        <dbReference type="ARBA" id="ARBA00022679"/>
    </source>
</evidence>
<dbReference type="InterPro" id="IPR003700">
    <property type="entry name" value="Pantoate_hydroxy_MeTrfase"/>
</dbReference>
<evidence type="ECO:0000313" key="8">
    <source>
        <dbReference type="Proteomes" id="UP000247810"/>
    </source>
</evidence>
<dbReference type="InterPro" id="IPR040442">
    <property type="entry name" value="Pyrv_kinase-like_dom_sf"/>
</dbReference>
<dbReference type="SUPFAM" id="SSF51621">
    <property type="entry name" value="Phosphoenolpyruvate/pyruvate domain"/>
    <property type="match status" value="1"/>
</dbReference>
<dbReference type="OrthoDB" id="425211at2759"/>
<proteinExistence type="inferred from homology"/>
<evidence type="ECO:0000313" key="7">
    <source>
        <dbReference type="EMBL" id="PYH89315.1"/>
    </source>
</evidence>
<keyword evidence="8" id="KW-1185">Reference proteome</keyword>
<dbReference type="Pfam" id="PF02548">
    <property type="entry name" value="Pantoate_transf"/>
    <property type="match status" value="1"/>
</dbReference>
<dbReference type="STRING" id="1448320.A0A319CVJ3"/>
<dbReference type="UniPathway" id="UPA00028">
    <property type="reaction ID" value="UER00003"/>
</dbReference>